<comment type="caution">
    <text evidence="1">The sequence shown here is derived from an EMBL/GenBank/DDBJ whole genome shotgun (WGS) entry which is preliminary data.</text>
</comment>
<dbReference type="EMBL" id="JAUTDP010000015">
    <property type="protein sequence ID" value="KAK3388666.1"/>
    <property type="molecule type" value="Genomic_DNA"/>
</dbReference>
<proteinExistence type="predicted"/>
<evidence type="ECO:0000313" key="1">
    <source>
        <dbReference type="EMBL" id="KAK3388666.1"/>
    </source>
</evidence>
<protein>
    <submittedName>
        <fullName evidence="1">Uncharacterized protein</fullName>
    </submittedName>
</protein>
<reference evidence="1" key="2">
    <citation type="submission" date="2023-07" db="EMBL/GenBank/DDBJ databases">
        <authorList>
            <consortium name="Lawrence Berkeley National Laboratory"/>
            <person name="Haridas S."/>
            <person name="Hensen N."/>
            <person name="Bonometti L."/>
            <person name="Westerberg I."/>
            <person name="Brannstrom I.O."/>
            <person name="Guillou S."/>
            <person name="Cros-Aarteil S."/>
            <person name="Calhoun S."/>
            <person name="Kuo A."/>
            <person name="Mondo S."/>
            <person name="Pangilinan J."/>
            <person name="Riley R."/>
            <person name="LaButti K."/>
            <person name="Andreopoulos B."/>
            <person name="Lipzen A."/>
            <person name="Chen C."/>
            <person name="Yanf M."/>
            <person name="Daum C."/>
            <person name="Ng V."/>
            <person name="Clum A."/>
            <person name="Steindorff A."/>
            <person name="Ohm R."/>
            <person name="Martin F."/>
            <person name="Silar P."/>
            <person name="Natvig D."/>
            <person name="Lalanne C."/>
            <person name="Gautier V."/>
            <person name="Ament-velasquez S.L."/>
            <person name="Kruys A."/>
            <person name="Hutchinson M.I."/>
            <person name="Powell A.J."/>
            <person name="Barry K."/>
            <person name="Miller A.N."/>
            <person name="Grigoriev I.V."/>
            <person name="Debuchy R."/>
            <person name="Gladieux P."/>
            <person name="Thoren M.H."/>
            <person name="Johannesson H."/>
        </authorList>
    </citation>
    <scope>NUCLEOTIDE SEQUENCE</scope>
    <source>
        <strain evidence="1">FGSC 1904</strain>
    </source>
</reference>
<dbReference type="Proteomes" id="UP001281003">
    <property type="component" value="Unassembled WGS sequence"/>
</dbReference>
<reference evidence="1" key="1">
    <citation type="journal article" date="2023" name="Mol. Phylogenet. Evol.">
        <title>Genome-scale phylogeny and comparative genomics of the fungal order Sordariales.</title>
        <authorList>
            <person name="Hensen N."/>
            <person name="Bonometti L."/>
            <person name="Westerberg I."/>
            <person name="Brannstrom I.O."/>
            <person name="Guillou S."/>
            <person name="Cros-Aarteil S."/>
            <person name="Calhoun S."/>
            <person name="Haridas S."/>
            <person name="Kuo A."/>
            <person name="Mondo S."/>
            <person name="Pangilinan J."/>
            <person name="Riley R."/>
            <person name="LaButti K."/>
            <person name="Andreopoulos B."/>
            <person name="Lipzen A."/>
            <person name="Chen C."/>
            <person name="Yan M."/>
            <person name="Daum C."/>
            <person name="Ng V."/>
            <person name="Clum A."/>
            <person name="Steindorff A."/>
            <person name="Ohm R.A."/>
            <person name="Martin F."/>
            <person name="Silar P."/>
            <person name="Natvig D.O."/>
            <person name="Lalanne C."/>
            <person name="Gautier V."/>
            <person name="Ament-Velasquez S.L."/>
            <person name="Kruys A."/>
            <person name="Hutchinson M.I."/>
            <person name="Powell A.J."/>
            <person name="Barry K."/>
            <person name="Miller A.N."/>
            <person name="Grigoriev I.V."/>
            <person name="Debuchy R."/>
            <person name="Gladieux P."/>
            <person name="Hiltunen Thoren M."/>
            <person name="Johannesson H."/>
        </authorList>
    </citation>
    <scope>NUCLEOTIDE SEQUENCE</scope>
    <source>
        <strain evidence="1">FGSC 1904</strain>
    </source>
</reference>
<keyword evidence="2" id="KW-1185">Reference proteome</keyword>
<organism evidence="1 2">
    <name type="scientific">Sordaria brevicollis</name>
    <dbReference type="NCBI Taxonomy" id="83679"/>
    <lineage>
        <taxon>Eukaryota</taxon>
        <taxon>Fungi</taxon>
        <taxon>Dikarya</taxon>
        <taxon>Ascomycota</taxon>
        <taxon>Pezizomycotina</taxon>
        <taxon>Sordariomycetes</taxon>
        <taxon>Sordariomycetidae</taxon>
        <taxon>Sordariales</taxon>
        <taxon>Sordariaceae</taxon>
        <taxon>Sordaria</taxon>
    </lineage>
</organism>
<accession>A0AAE0NVX1</accession>
<name>A0AAE0NVX1_SORBR</name>
<evidence type="ECO:0000313" key="2">
    <source>
        <dbReference type="Proteomes" id="UP001281003"/>
    </source>
</evidence>
<gene>
    <name evidence="1" type="ORF">B0T20DRAFT_99565</name>
</gene>
<dbReference type="AlphaFoldDB" id="A0AAE0NVX1"/>
<sequence length="199" mass="23165">MIFSSCTVSGPWHRQVEDRSKMIDRALVRCGKQGNRWWLYRRRVKDLAALWRLHSGRGGRTGMVVLFGEHPLVRPSGCVSDYDTLEGRESGSDLMDPYSLLEQLRQRIEEIPEHLEGSHHRRDILTRLTWHPRLQHLQGFSAIRHPNHQKKFPAQKRHSSPSSQPLQYTLYHSIFSVMTCEQTFSTRLRRVKGSASLGR</sequence>